<evidence type="ECO:0000313" key="4">
    <source>
        <dbReference type="Proteomes" id="UP000320496"/>
    </source>
</evidence>
<evidence type="ECO:0008006" key="5">
    <source>
        <dbReference type="Google" id="ProtNLM"/>
    </source>
</evidence>
<feature type="region of interest" description="Disordered" evidence="1">
    <location>
        <begin position="266"/>
        <end position="289"/>
    </location>
</feature>
<accession>A0A517Z0C4</accession>
<feature type="transmembrane region" description="Helical" evidence="2">
    <location>
        <begin position="7"/>
        <end position="28"/>
    </location>
</feature>
<keyword evidence="4" id="KW-1185">Reference proteome</keyword>
<dbReference type="AlphaFoldDB" id="A0A517Z0C4"/>
<evidence type="ECO:0000313" key="3">
    <source>
        <dbReference type="EMBL" id="QDU35941.1"/>
    </source>
</evidence>
<dbReference type="GO" id="GO:0090313">
    <property type="term" value="P:regulation of protein targeting to membrane"/>
    <property type="evidence" value="ECO:0007669"/>
    <property type="project" value="TreeGrafter"/>
</dbReference>
<dbReference type="PANTHER" id="PTHR30441">
    <property type="entry name" value="DUF748 DOMAIN-CONTAINING PROTEIN"/>
    <property type="match status" value="1"/>
</dbReference>
<evidence type="ECO:0000256" key="1">
    <source>
        <dbReference type="SAM" id="MobiDB-lite"/>
    </source>
</evidence>
<keyword evidence="2" id="KW-1133">Transmembrane helix</keyword>
<dbReference type="KEGG" id="mri:Mal4_02230"/>
<dbReference type="OrthoDB" id="223541at2"/>
<keyword evidence="2" id="KW-0472">Membrane</keyword>
<proteinExistence type="predicted"/>
<organism evidence="3 4">
    <name type="scientific">Maioricimonas rarisocia</name>
    <dbReference type="NCBI Taxonomy" id="2528026"/>
    <lineage>
        <taxon>Bacteria</taxon>
        <taxon>Pseudomonadati</taxon>
        <taxon>Planctomycetota</taxon>
        <taxon>Planctomycetia</taxon>
        <taxon>Planctomycetales</taxon>
        <taxon>Planctomycetaceae</taxon>
        <taxon>Maioricimonas</taxon>
    </lineage>
</organism>
<evidence type="ECO:0000256" key="2">
    <source>
        <dbReference type="SAM" id="Phobius"/>
    </source>
</evidence>
<protein>
    <recommendedName>
        <fullName evidence="5">AsmA-like C-terminal domain-containing protein</fullName>
    </recommendedName>
</protein>
<dbReference type="GO" id="GO:0005886">
    <property type="term" value="C:plasma membrane"/>
    <property type="evidence" value="ECO:0007669"/>
    <property type="project" value="TreeGrafter"/>
</dbReference>
<dbReference type="PANTHER" id="PTHR30441:SF8">
    <property type="entry name" value="DUF748 DOMAIN-CONTAINING PROTEIN"/>
    <property type="match status" value="1"/>
</dbReference>
<name>A0A517Z0C4_9PLAN</name>
<dbReference type="RefSeq" id="WP_145366656.1">
    <property type="nucleotide sequence ID" value="NZ_CP036275.1"/>
</dbReference>
<reference evidence="3 4" key="1">
    <citation type="submission" date="2019-02" db="EMBL/GenBank/DDBJ databases">
        <title>Deep-cultivation of Planctomycetes and their phenomic and genomic characterization uncovers novel biology.</title>
        <authorList>
            <person name="Wiegand S."/>
            <person name="Jogler M."/>
            <person name="Boedeker C."/>
            <person name="Pinto D."/>
            <person name="Vollmers J."/>
            <person name="Rivas-Marin E."/>
            <person name="Kohn T."/>
            <person name="Peeters S.H."/>
            <person name="Heuer A."/>
            <person name="Rast P."/>
            <person name="Oberbeckmann S."/>
            <person name="Bunk B."/>
            <person name="Jeske O."/>
            <person name="Meyerdierks A."/>
            <person name="Storesund J.E."/>
            <person name="Kallscheuer N."/>
            <person name="Luecker S."/>
            <person name="Lage O.M."/>
            <person name="Pohl T."/>
            <person name="Merkel B.J."/>
            <person name="Hornburger P."/>
            <person name="Mueller R.-W."/>
            <person name="Bruemmer F."/>
            <person name="Labrenz M."/>
            <person name="Spormann A.M."/>
            <person name="Op den Camp H."/>
            <person name="Overmann J."/>
            <person name="Amann R."/>
            <person name="Jetten M.S.M."/>
            <person name="Mascher T."/>
            <person name="Medema M.H."/>
            <person name="Devos D.P."/>
            <person name="Kaster A.-K."/>
            <person name="Ovreas L."/>
            <person name="Rohde M."/>
            <person name="Galperin M.Y."/>
            <person name="Jogler C."/>
        </authorList>
    </citation>
    <scope>NUCLEOTIDE SEQUENCE [LARGE SCALE GENOMIC DNA]</scope>
    <source>
        <strain evidence="3 4">Mal4</strain>
    </source>
</reference>
<dbReference type="InterPro" id="IPR052894">
    <property type="entry name" value="AsmA-related"/>
</dbReference>
<dbReference type="EMBL" id="CP036275">
    <property type="protein sequence ID" value="QDU35941.1"/>
    <property type="molecule type" value="Genomic_DNA"/>
</dbReference>
<dbReference type="Proteomes" id="UP000320496">
    <property type="component" value="Chromosome"/>
</dbReference>
<keyword evidence="2" id="KW-0812">Transmembrane</keyword>
<gene>
    <name evidence="3" type="ORF">Mal4_02230</name>
</gene>
<sequence>MTVRKTFQWALFMVLGTAVCAAGGIYWLTTRTDEFLRGAVEAKFDEIVPDWNIQIGRVHLDHHGDVRLLNVSVRLDDRSRPVIEVPELLVSVDRSLLLEQQCIVVHRVEVVQPTLRAMRLADGTWNWQHLPPPRPQDKALPDIEIHRGTVVVGFTPTAEMPATEMQCRNIDARLTASGFRRFDLEGRTDIQHAGALELNGEFDLNTGEWQIRGGAHDARADRESLELANALVPGLNRRIAGLAASTRPAEPGNPSTQANITFTGQERTQTASVDDVPPDPAGTTGSPQLQIPDFGIRAAVDVAFEIGQARKGSPPDFRLAAQIRDGQITALVVPLYGLNAKIFADANQLVIEHLRAANGESELFVKGRLERNGVLLEKDFTIEATRLELDRQLRPHLPPDWERLYKLLSPAGEFNLNVRIAHDGHNTPQITLEEFTALDCSLLHQAFQYPINGIAGTVRQQEGNRFVVDMTGKASGRPVLISGYLQNPGPEMDGQLKVSAEGVPIDETFLNALQTPPLQKVRAVARDLNVTGLVDIDAEFIRRPEPDEKFRLKINNLSLRDGSVNFVNFPYQLTDFSGRMEYDPFGDRLWHFRDLKGMHGTSPVFGEARFATQQGAAALDMELTARQIPIDQQLRLACITANPDLDMIWTQLYPSGSLDVENARVIWIPGEPLRITAPEVKLTDGRITLASLPYPWDRVQARMSWAGNRLTIRQLEGAHGQTRLTIDGTGARDAAYVEIPHSETNPWRAHFDDLHVARLIANEEFRQALPEVQRDILDALTPSGELDLQLALDMKGLDHPDGWFTAHWRSTTTLRGNDLSAGLRYENVTGQIEVVDGVWYGDRVSLEGFVNLKELTVLGFPFRDVHGPFRIDGSDVYVGSPQWVNAPVEYSRTTPYANQQLIGTTYGGRLGLDAVTRIGAEDTQYRVDMKLQNASLTSWAQDQQLRQVQGTVNAEMTLSGHGYSDRNVQGSGWVQIVPAALYELPVIAQTLSILQFRQPDKTAFRYAYGEFTVHDGLFDFSLIDLVGEAIRLVGRGYVAYAVGLNQEVRLDLFTQSGDQLPLGVGRLPVVGSLFDNWVHVQVTGTLSNPRADTRPLPIEMLRGLLQTLEAVTLPIAPNPGYPGRMTPRPLNRSVPGR</sequence>